<dbReference type="InterPro" id="IPR052017">
    <property type="entry name" value="TSUP"/>
</dbReference>
<gene>
    <name evidence="9" type="ORF">SAMN04488515_2037</name>
</gene>
<dbReference type="PANTHER" id="PTHR30269:SF37">
    <property type="entry name" value="MEMBRANE TRANSPORTER PROTEIN"/>
    <property type="match status" value="1"/>
</dbReference>
<keyword evidence="3" id="KW-0813">Transport</keyword>
<protein>
    <recommendedName>
        <fullName evidence="8">Probable membrane transporter protein</fullName>
    </recommendedName>
</protein>
<dbReference type="InterPro" id="IPR002781">
    <property type="entry name" value="TM_pro_TauE-like"/>
</dbReference>
<comment type="similarity">
    <text evidence="2 8">Belongs to the 4-toluene sulfonate uptake permease (TSUP) (TC 2.A.102) family.</text>
</comment>
<evidence type="ECO:0000313" key="9">
    <source>
        <dbReference type="EMBL" id="SEW28709.1"/>
    </source>
</evidence>
<comment type="subcellular location">
    <subcellularLocation>
        <location evidence="1 8">Cell membrane</location>
        <topology evidence="1 8">Multi-pass membrane protein</topology>
    </subcellularLocation>
</comment>
<dbReference type="STRING" id="364200.SAMN04488515_2037"/>
<keyword evidence="10" id="KW-1185">Reference proteome</keyword>
<dbReference type="GO" id="GO:0005886">
    <property type="term" value="C:plasma membrane"/>
    <property type="evidence" value="ECO:0007669"/>
    <property type="project" value="UniProtKB-SubCell"/>
</dbReference>
<feature type="transmembrane region" description="Helical" evidence="8">
    <location>
        <begin position="127"/>
        <end position="144"/>
    </location>
</feature>
<sequence length="251" mass="26965">MDGAVFWSVAIVAAVCVGLGKGGVPVITALAVPLMSLVMSPIVAAGLLLPVFIAADVFGLIAYRKSFSRDVLKIVMVAMPLGVLIGYLTVDYVSDAMVVLILGLIGAIFALSLMLRKPVETPPRPARWGSGLFWGTITGFTSFVSHSGSVPYQIYVLPLKLEKIIFAGTVTVAFAYINIIKLVPYYLLGQLNLANMKTAAILMIPAAVSVFAGVWLIRVMPEKLFFRIIVWALLALSLKLLYDGIMGLYAP</sequence>
<evidence type="ECO:0000256" key="4">
    <source>
        <dbReference type="ARBA" id="ARBA00022475"/>
    </source>
</evidence>
<keyword evidence="4 8" id="KW-1003">Cell membrane</keyword>
<evidence type="ECO:0000256" key="5">
    <source>
        <dbReference type="ARBA" id="ARBA00022692"/>
    </source>
</evidence>
<evidence type="ECO:0000256" key="8">
    <source>
        <dbReference type="RuleBase" id="RU363041"/>
    </source>
</evidence>
<dbReference type="EMBL" id="FOIZ01000001">
    <property type="protein sequence ID" value="SEW28709.1"/>
    <property type="molecule type" value="Genomic_DNA"/>
</dbReference>
<feature type="transmembrane region" description="Helical" evidence="8">
    <location>
        <begin position="30"/>
        <end position="59"/>
    </location>
</feature>
<evidence type="ECO:0000256" key="6">
    <source>
        <dbReference type="ARBA" id="ARBA00022989"/>
    </source>
</evidence>
<feature type="transmembrane region" description="Helical" evidence="8">
    <location>
        <begin position="96"/>
        <end position="115"/>
    </location>
</feature>
<evidence type="ECO:0000256" key="7">
    <source>
        <dbReference type="ARBA" id="ARBA00023136"/>
    </source>
</evidence>
<feature type="transmembrane region" description="Helical" evidence="8">
    <location>
        <begin position="199"/>
        <end position="218"/>
    </location>
</feature>
<keyword evidence="6 8" id="KW-1133">Transmembrane helix</keyword>
<dbReference type="PANTHER" id="PTHR30269">
    <property type="entry name" value="TRANSMEMBRANE PROTEIN YFCA"/>
    <property type="match status" value="1"/>
</dbReference>
<evidence type="ECO:0000313" key="10">
    <source>
        <dbReference type="Proteomes" id="UP000199167"/>
    </source>
</evidence>
<evidence type="ECO:0000256" key="3">
    <source>
        <dbReference type="ARBA" id="ARBA00022448"/>
    </source>
</evidence>
<accession>A0A1I0QMV0</accession>
<keyword evidence="7 8" id="KW-0472">Membrane</keyword>
<evidence type="ECO:0000256" key="2">
    <source>
        <dbReference type="ARBA" id="ARBA00009142"/>
    </source>
</evidence>
<dbReference type="Proteomes" id="UP000199167">
    <property type="component" value="Unassembled WGS sequence"/>
</dbReference>
<proteinExistence type="inferred from homology"/>
<dbReference type="OrthoDB" id="7028171at2"/>
<dbReference type="AlphaFoldDB" id="A0A1I0QMV0"/>
<evidence type="ECO:0000256" key="1">
    <source>
        <dbReference type="ARBA" id="ARBA00004651"/>
    </source>
</evidence>
<feature type="transmembrane region" description="Helical" evidence="8">
    <location>
        <begin position="224"/>
        <end position="242"/>
    </location>
</feature>
<organism evidence="9 10">
    <name type="scientific">Cognatiyoonia koreensis</name>
    <dbReference type="NCBI Taxonomy" id="364200"/>
    <lineage>
        <taxon>Bacteria</taxon>
        <taxon>Pseudomonadati</taxon>
        <taxon>Pseudomonadota</taxon>
        <taxon>Alphaproteobacteria</taxon>
        <taxon>Rhodobacterales</taxon>
        <taxon>Paracoccaceae</taxon>
        <taxon>Cognatiyoonia</taxon>
    </lineage>
</organism>
<name>A0A1I0QMV0_9RHOB</name>
<keyword evidence="5 8" id="KW-0812">Transmembrane</keyword>
<reference evidence="9 10" key="1">
    <citation type="submission" date="2016-10" db="EMBL/GenBank/DDBJ databases">
        <authorList>
            <person name="de Groot N.N."/>
        </authorList>
    </citation>
    <scope>NUCLEOTIDE SEQUENCE [LARGE SCALE GENOMIC DNA]</scope>
    <source>
        <strain evidence="9 10">DSM 17925</strain>
    </source>
</reference>
<feature type="transmembrane region" description="Helical" evidence="8">
    <location>
        <begin position="71"/>
        <end position="90"/>
    </location>
</feature>
<feature type="transmembrane region" description="Helical" evidence="8">
    <location>
        <begin position="164"/>
        <end position="187"/>
    </location>
</feature>
<dbReference type="Pfam" id="PF01925">
    <property type="entry name" value="TauE"/>
    <property type="match status" value="1"/>
</dbReference>